<feature type="non-terminal residue" evidence="1">
    <location>
        <position position="1"/>
    </location>
</feature>
<accession>A0A2J6TDF7</accession>
<evidence type="ECO:0000313" key="2">
    <source>
        <dbReference type="Proteomes" id="UP000235371"/>
    </source>
</evidence>
<dbReference type="InterPro" id="IPR036291">
    <property type="entry name" value="NAD(P)-bd_dom_sf"/>
</dbReference>
<dbReference type="STRING" id="1095630.A0A2J6TDF7"/>
<organism evidence="1 2">
    <name type="scientific">Hyaloscypha bicolor E</name>
    <dbReference type="NCBI Taxonomy" id="1095630"/>
    <lineage>
        <taxon>Eukaryota</taxon>
        <taxon>Fungi</taxon>
        <taxon>Dikarya</taxon>
        <taxon>Ascomycota</taxon>
        <taxon>Pezizomycotina</taxon>
        <taxon>Leotiomycetes</taxon>
        <taxon>Helotiales</taxon>
        <taxon>Hyaloscyphaceae</taxon>
        <taxon>Hyaloscypha</taxon>
        <taxon>Hyaloscypha bicolor</taxon>
    </lineage>
</organism>
<sequence>DKSLVIVTSLAEYMDQSGRLQYDISKCSGRAVMKVLRQGAWESGVRVNCLAPWMIHTDIIHVVGWEWWSSAGIGNASFEDAVKAVLKLATDTSVNSEILCFISRFKADCAVFGANKFVYIHIAFFSNTQRGSTFY</sequence>
<proteinExistence type="predicted"/>
<dbReference type="GeneID" id="36582733"/>
<reference evidence="1 2" key="1">
    <citation type="submission" date="2016-04" db="EMBL/GenBank/DDBJ databases">
        <title>A degradative enzymes factory behind the ericoid mycorrhizal symbiosis.</title>
        <authorList>
            <consortium name="DOE Joint Genome Institute"/>
            <person name="Martino E."/>
            <person name="Morin E."/>
            <person name="Grelet G."/>
            <person name="Kuo A."/>
            <person name="Kohler A."/>
            <person name="Daghino S."/>
            <person name="Barry K."/>
            <person name="Choi C."/>
            <person name="Cichocki N."/>
            <person name="Clum A."/>
            <person name="Copeland A."/>
            <person name="Hainaut M."/>
            <person name="Haridas S."/>
            <person name="Labutti K."/>
            <person name="Lindquist E."/>
            <person name="Lipzen A."/>
            <person name="Khouja H.-R."/>
            <person name="Murat C."/>
            <person name="Ohm R."/>
            <person name="Olson A."/>
            <person name="Spatafora J."/>
            <person name="Veneault-Fourrey C."/>
            <person name="Henrissat B."/>
            <person name="Grigoriev I."/>
            <person name="Martin F."/>
            <person name="Perotto S."/>
        </authorList>
    </citation>
    <scope>NUCLEOTIDE SEQUENCE [LARGE SCALE GENOMIC DNA]</scope>
    <source>
        <strain evidence="1 2">E</strain>
    </source>
</reference>
<dbReference type="AlphaFoldDB" id="A0A2J6TDF7"/>
<dbReference type="Gene3D" id="3.40.50.720">
    <property type="entry name" value="NAD(P)-binding Rossmann-like Domain"/>
    <property type="match status" value="1"/>
</dbReference>
<dbReference type="RefSeq" id="XP_024737926.1">
    <property type="nucleotide sequence ID" value="XM_024874653.1"/>
</dbReference>
<dbReference type="Proteomes" id="UP000235371">
    <property type="component" value="Unassembled WGS sequence"/>
</dbReference>
<dbReference type="InParanoid" id="A0A2J6TDF7"/>
<evidence type="ECO:0008006" key="3">
    <source>
        <dbReference type="Google" id="ProtNLM"/>
    </source>
</evidence>
<evidence type="ECO:0000313" key="1">
    <source>
        <dbReference type="EMBL" id="PMD61022.1"/>
    </source>
</evidence>
<dbReference type="OrthoDB" id="5371740at2759"/>
<name>A0A2J6TDF7_9HELO</name>
<protein>
    <recommendedName>
        <fullName evidence="3">NAD(P)-binding protein</fullName>
    </recommendedName>
</protein>
<dbReference type="SUPFAM" id="SSF51735">
    <property type="entry name" value="NAD(P)-binding Rossmann-fold domains"/>
    <property type="match status" value="1"/>
</dbReference>
<gene>
    <name evidence="1" type="ORF">K444DRAFT_527691</name>
</gene>
<keyword evidence="2" id="KW-1185">Reference proteome</keyword>
<dbReference type="EMBL" id="KZ613787">
    <property type="protein sequence ID" value="PMD61022.1"/>
    <property type="molecule type" value="Genomic_DNA"/>
</dbReference>